<sequence>MFKSKKKRQQEQVVQEIVADVKEYRLDDIPLAHDFRSSTILPHLNTDIPIESSPSPLMDSAQYYEQLAAWRHEKNQNRYSNGLFGGKHRGRPNKRETKKENEPEITTERQLYEPDSEEEENYFFQDFSAGISPQKNKKVKPKKEVAKNFDLSLFAQDLHDNRLSMVQSHSSRIVMTEEDERQLEILLQKRCESSESLLIPHTLPIKSQSTPFNHRPLSVHSTISNKESSEKLEIDDDVPDLKPANTPLIRSPSVRSQLMRSPSLNSIQETLKKSTSIASLSPPPPRSIRRSRSNASIESKKNSPIKPAFETIQEEPLKSPKRSLFGSLRQVSRSKTTSASFKGLVRNLSQSRPVSTPGMSRAAMAVLEHEQKKEPIKEEKKELVKEEKPNATRLISQLMAKAAGHKKNTKIVNMNDSTNRAKVLRRTIIYVQPDSLHDVLKPEEKKEEKKEEEEEEEEEKVPEVPKEYVTATKIVRQTSVRKRVDRQDKGWQLQSMDETELMPTEDKYLEGVELREMSDGSVVWGIVKKQGNRKSFFAPNQNNEYEHLEDEIAPPPIPKRSPKRQTDRETTDIYYSDEMSLPHLLKMMQDSHPGDELSVDDQLDEMMRILTSQ</sequence>
<feature type="compositionally biased region" description="Polar residues" evidence="1">
    <location>
        <begin position="253"/>
        <end position="275"/>
    </location>
</feature>
<organism evidence="2 3">
    <name type="scientific">Rhizopus stolonifer</name>
    <name type="common">Rhizopus nigricans</name>
    <dbReference type="NCBI Taxonomy" id="4846"/>
    <lineage>
        <taxon>Eukaryota</taxon>
        <taxon>Fungi</taxon>
        <taxon>Fungi incertae sedis</taxon>
        <taxon>Mucoromycota</taxon>
        <taxon>Mucoromycotina</taxon>
        <taxon>Mucoromycetes</taxon>
        <taxon>Mucorales</taxon>
        <taxon>Mucorineae</taxon>
        <taxon>Rhizopodaceae</taxon>
        <taxon>Rhizopus</taxon>
    </lineage>
</organism>
<evidence type="ECO:0000313" key="2">
    <source>
        <dbReference type="EMBL" id="RCI06523.1"/>
    </source>
</evidence>
<dbReference type="OrthoDB" id="2401616at2759"/>
<keyword evidence="3" id="KW-1185">Reference proteome</keyword>
<feature type="compositionally biased region" description="Basic and acidic residues" evidence="1">
    <location>
        <begin position="439"/>
        <end position="449"/>
    </location>
</feature>
<accession>A0A367KWE0</accession>
<protein>
    <submittedName>
        <fullName evidence="2">Uncharacterized protein</fullName>
    </submittedName>
</protein>
<feature type="compositionally biased region" description="Basic and acidic residues" evidence="1">
    <location>
        <begin position="93"/>
        <end position="107"/>
    </location>
</feature>
<reference evidence="2 3" key="1">
    <citation type="journal article" date="2018" name="G3 (Bethesda)">
        <title>Phylogenetic and Phylogenomic Definition of Rhizopus Species.</title>
        <authorList>
            <person name="Gryganskyi A.P."/>
            <person name="Golan J."/>
            <person name="Dolatabadi S."/>
            <person name="Mondo S."/>
            <person name="Robb S."/>
            <person name="Idnurm A."/>
            <person name="Muszewska A."/>
            <person name="Steczkiewicz K."/>
            <person name="Masonjones S."/>
            <person name="Liao H.L."/>
            <person name="Gajdeczka M.T."/>
            <person name="Anike F."/>
            <person name="Vuek A."/>
            <person name="Anishchenko I.M."/>
            <person name="Voigt K."/>
            <person name="de Hoog G.S."/>
            <person name="Smith M.E."/>
            <person name="Heitman J."/>
            <person name="Vilgalys R."/>
            <person name="Stajich J.E."/>
        </authorList>
    </citation>
    <scope>NUCLEOTIDE SEQUENCE [LARGE SCALE GENOMIC DNA]</scope>
    <source>
        <strain evidence="2 3">LSU 92-RS-03</strain>
    </source>
</reference>
<feature type="compositionally biased region" description="Acidic residues" evidence="1">
    <location>
        <begin position="450"/>
        <end position="460"/>
    </location>
</feature>
<dbReference type="AlphaFoldDB" id="A0A367KWE0"/>
<feature type="region of interest" description="Disordered" evidence="1">
    <location>
        <begin position="207"/>
        <end position="315"/>
    </location>
</feature>
<evidence type="ECO:0000256" key="1">
    <source>
        <dbReference type="SAM" id="MobiDB-lite"/>
    </source>
</evidence>
<comment type="caution">
    <text evidence="2">The sequence shown here is derived from an EMBL/GenBank/DDBJ whole genome shotgun (WGS) entry which is preliminary data.</text>
</comment>
<proteinExistence type="predicted"/>
<name>A0A367KWE0_RHIST</name>
<feature type="region of interest" description="Disordered" evidence="1">
    <location>
        <begin position="78"/>
        <end position="107"/>
    </location>
</feature>
<evidence type="ECO:0000313" key="3">
    <source>
        <dbReference type="Proteomes" id="UP000253551"/>
    </source>
</evidence>
<feature type="region of interest" description="Disordered" evidence="1">
    <location>
        <begin position="548"/>
        <end position="569"/>
    </location>
</feature>
<dbReference type="Proteomes" id="UP000253551">
    <property type="component" value="Unassembled WGS sequence"/>
</dbReference>
<dbReference type="STRING" id="4846.A0A367KWE0"/>
<dbReference type="EMBL" id="PJQM01000136">
    <property type="protein sequence ID" value="RCI06523.1"/>
    <property type="molecule type" value="Genomic_DNA"/>
</dbReference>
<gene>
    <name evidence="2" type="ORF">CU098_005187</name>
</gene>
<feature type="region of interest" description="Disordered" evidence="1">
    <location>
        <begin position="439"/>
        <end position="464"/>
    </location>
</feature>